<dbReference type="Pfam" id="PF07238">
    <property type="entry name" value="PilZ"/>
    <property type="match status" value="1"/>
</dbReference>
<dbReference type="Proteomes" id="UP000654304">
    <property type="component" value="Unassembled WGS sequence"/>
</dbReference>
<accession>A0ABR7A7H6</accession>
<dbReference type="Gene3D" id="2.30.110.10">
    <property type="entry name" value="Electron Transport, Fmn-binding Protein, Chain A"/>
    <property type="match status" value="1"/>
</dbReference>
<comment type="caution">
    <text evidence="7">The sequence shown here is derived from an EMBL/GenBank/DDBJ whole genome shotgun (WGS) entry which is preliminary data.</text>
</comment>
<feature type="domain" description="PilZ" evidence="5">
    <location>
        <begin position="217"/>
        <end position="320"/>
    </location>
</feature>
<evidence type="ECO:0000256" key="3">
    <source>
        <dbReference type="ARBA" id="ARBA00023143"/>
    </source>
</evidence>
<keyword evidence="8" id="KW-1185">Reference proteome</keyword>
<keyword evidence="7" id="KW-0966">Cell projection</keyword>
<dbReference type="InterPro" id="IPR012349">
    <property type="entry name" value="Split_barrel_FMN-bd"/>
</dbReference>
<dbReference type="SUPFAM" id="SSF141371">
    <property type="entry name" value="PilZ domain-like"/>
    <property type="match status" value="1"/>
</dbReference>
<keyword evidence="2" id="KW-0547">Nucleotide-binding</keyword>
<evidence type="ECO:0000259" key="5">
    <source>
        <dbReference type="Pfam" id="PF07238"/>
    </source>
</evidence>
<evidence type="ECO:0000313" key="7">
    <source>
        <dbReference type="EMBL" id="MBC3932836.1"/>
    </source>
</evidence>
<gene>
    <name evidence="7" type="ORF">H8K43_14205</name>
</gene>
<keyword evidence="3" id="KW-0975">Bacterial flagellum</keyword>
<feature type="region of interest" description="Disordered" evidence="4">
    <location>
        <begin position="90"/>
        <end position="110"/>
    </location>
</feature>
<evidence type="ECO:0000259" key="6">
    <source>
        <dbReference type="Pfam" id="PF12945"/>
    </source>
</evidence>
<proteinExistence type="predicted"/>
<keyword evidence="1" id="KW-0973">c-di-GMP</keyword>
<evidence type="ECO:0000313" key="8">
    <source>
        <dbReference type="Proteomes" id="UP000654304"/>
    </source>
</evidence>
<dbReference type="Pfam" id="PF12945">
    <property type="entry name" value="PilZNR"/>
    <property type="match status" value="1"/>
</dbReference>
<evidence type="ECO:0000256" key="4">
    <source>
        <dbReference type="SAM" id="MobiDB-lite"/>
    </source>
</evidence>
<dbReference type="InterPro" id="IPR009926">
    <property type="entry name" value="T3SS_YcgR_PilZN"/>
</dbReference>
<dbReference type="RefSeq" id="WP_186904447.1">
    <property type="nucleotide sequence ID" value="NZ_JACOGD010000007.1"/>
</dbReference>
<keyword evidence="7" id="KW-0969">Cilium</keyword>
<reference evidence="7 8" key="1">
    <citation type="submission" date="2020-08" db="EMBL/GenBank/DDBJ databases">
        <title>Novel species isolated from subtropical streams in China.</title>
        <authorList>
            <person name="Lu H."/>
        </authorList>
    </citation>
    <scope>NUCLEOTIDE SEQUENCE [LARGE SCALE GENOMIC DNA]</scope>
    <source>
        <strain evidence="7 8">CY22W</strain>
    </source>
</reference>
<sequence length="328" mass="35550">MGDVQGLMSLKHAEITVGQTLAWPVYNQDGDMLSEAGLHIDSQQQLDHLLEVGYCSADFLWDSIPAKLSDPLTPATATVSAAASTLSATAEPALATPPPNLPGNPPKQEELNKESVIELDSVRWHVGEVFFLQTQDNVGTRYTVRLIGYAKNKSLMLTAPMMDGRAALIREGQGFIVRAFPGKKAYAFTSSLIKYVYSPFPYLHLAYPREVRATTIRQAARATVKIIASVTVGNPEQTAAATLGDLSMGGTSGIIKRQLGRKGDTGTVKFRVNAAGSDEYLSLNVILRSVAPTENGLEFRHGFEFVDLSPQARLILSAFVHQTLAEMD</sequence>
<dbReference type="EMBL" id="JACOGD010000007">
    <property type="protein sequence ID" value="MBC3932836.1"/>
    <property type="molecule type" value="Genomic_DNA"/>
</dbReference>
<feature type="domain" description="Type III secretion system flagellar brake protein YcgR PilZN" evidence="6">
    <location>
        <begin position="131"/>
        <end position="208"/>
    </location>
</feature>
<protein>
    <submittedName>
        <fullName evidence="7">Flagellar brake protein</fullName>
    </submittedName>
</protein>
<keyword evidence="7" id="KW-0282">Flagellum</keyword>
<dbReference type="InterPro" id="IPR009875">
    <property type="entry name" value="PilZ_domain"/>
</dbReference>
<evidence type="ECO:0000256" key="2">
    <source>
        <dbReference type="ARBA" id="ARBA00022741"/>
    </source>
</evidence>
<dbReference type="Gene3D" id="2.40.10.220">
    <property type="entry name" value="predicted glycosyltransferase like domains"/>
    <property type="match status" value="1"/>
</dbReference>
<evidence type="ECO:0000256" key="1">
    <source>
        <dbReference type="ARBA" id="ARBA00022636"/>
    </source>
</evidence>
<organism evidence="7 8">
    <name type="scientific">Undibacterium curvum</name>
    <dbReference type="NCBI Taxonomy" id="2762294"/>
    <lineage>
        <taxon>Bacteria</taxon>
        <taxon>Pseudomonadati</taxon>
        <taxon>Pseudomonadota</taxon>
        <taxon>Betaproteobacteria</taxon>
        <taxon>Burkholderiales</taxon>
        <taxon>Oxalobacteraceae</taxon>
        <taxon>Undibacterium</taxon>
    </lineage>
</organism>
<name>A0ABR7A7H6_9BURK</name>
<feature type="compositionally biased region" description="Pro residues" evidence="4">
    <location>
        <begin position="95"/>
        <end position="105"/>
    </location>
</feature>